<dbReference type="AlphaFoldDB" id="A0A0F8YM04"/>
<protein>
    <submittedName>
        <fullName evidence="1">Uncharacterized protein</fullName>
    </submittedName>
</protein>
<accession>A0A0F8YM04</accession>
<name>A0A0F8YM04_9ZZZZ</name>
<sequence length="158" mass="17415">ECISGCYRRPGWMTPAEARALIDAGHSDKLMLECWLPTGYEGEEVQLLAVAVRGSESGIATFDPCGCCTFLSSGERCEIYELRPLECALSVACDDERTTEAYLPQLVVEVYEAWQPDDSQALVDEWKEAHDVEGEAPAGSLIDAFECGIRQLFEGSRI</sequence>
<feature type="non-terminal residue" evidence="1">
    <location>
        <position position="1"/>
    </location>
</feature>
<reference evidence="1" key="1">
    <citation type="journal article" date="2015" name="Nature">
        <title>Complex archaea that bridge the gap between prokaryotes and eukaryotes.</title>
        <authorList>
            <person name="Spang A."/>
            <person name="Saw J.H."/>
            <person name="Jorgensen S.L."/>
            <person name="Zaremba-Niedzwiedzka K."/>
            <person name="Martijn J."/>
            <person name="Lind A.E."/>
            <person name="van Eijk R."/>
            <person name="Schleper C."/>
            <person name="Guy L."/>
            <person name="Ettema T.J."/>
        </authorList>
    </citation>
    <scope>NUCLEOTIDE SEQUENCE</scope>
</reference>
<gene>
    <name evidence="1" type="ORF">LCGC14_3138210</name>
</gene>
<organism evidence="1">
    <name type="scientific">marine sediment metagenome</name>
    <dbReference type="NCBI Taxonomy" id="412755"/>
    <lineage>
        <taxon>unclassified sequences</taxon>
        <taxon>metagenomes</taxon>
        <taxon>ecological metagenomes</taxon>
    </lineage>
</organism>
<dbReference type="EMBL" id="LAZR01068712">
    <property type="protein sequence ID" value="KKK49126.1"/>
    <property type="molecule type" value="Genomic_DNA"/>
</dbReference>
<evidence type="ECO:0000313" key="1">
    <source>
        <dbReference type="EMBL" id="KKK49126.1"/>
    </source>
</evidence>
<comment type="caution">
    <text evidence="1">The sequence shown here is derived from an EMBL/GenBank/DDBJ whole genome shotgun (WGS) entry which is preliminary data.</text>
</comment>
<proteinExistence type="predicted"/>